<organism evidence="2 3">
    <name type="scientific">Halopseudomonas phragmitis</name>
    <dbReference type="NCBI Taxonomy" id="1931241"/>
    <lineage>
        <taxon>Bacteria</taxon>
        <taxon>Pseudomonadati</taxon>
        <taxon>Pseudomonadota</taxon>
        <taxon>Gammaproteobacteria</taxon>
        <taxon>Pseudomonadales</taxon>
        <taxon>Pseudomonadaceae</taxon>
        <taxon>Halopseudomonas</taxon>
    </lineage>
</organism>
<accession>A0A1V0B9R5</accession>
<dbReference type="GO" id="GO:0016491">
    <property type="term" value="F:oxidoreductase activity"/>
    <property type="evidence" value="ECO:0007669"/>
    <property type="project" value="InterPro"/>
</dbReference>
<dbReference type="Pfam" id="PF07110">
    <property type="entry name" value="EthD"/>
    <property type="match status" value="1"/>
</dbReference>
<dbReference type="SUPFAM" id="SSF54909">
    <property type="entry name" value="Dimeric alpha+beta barrel"/>
    <property type="match status" value="1"/>
</dbReference>
<dbReference type="KEGG" id="ppha:BVH74_17990"/>
<proteinExistence type="predicted"/>
<sequence length="216" mass="24507">MKALSLITRRDDLDRQAFRNYYESTHCLLAMKYFPFAQYVRNHLLDAEDLDFDCITEVRLAQVLDVGRIMRSESRNRVLDDEAQFMRQEMIRVGSAHELLLSDWRDIKPAGGCAGERVVVLLPPNASATAQLVRAQTLLQVLAGGEFYDIKASLDQLQKGASILPFAALLWLEAENIEELQSSLTRALKGDERCIRVATCRSDADELKERFVAFLP</sequence>
<evidence type="ECO:0000313" key="2">
    <source>
        <dbReference type="EMBL" id="AQZ96524.1"/>
    </source>
</evidence>
<protein>
    <recommendedName>
        <fullName evidence="1">EthD domain-containing protein</fullName>
    </recommendedName>
</protein>
<dbReference type="Proteomes" id="UP000243488">
    <property type="component" value="Chromosome"/>
</dbReference>
<name>A0A1V0B9R5_9GAMM</name>
<dbReference type="Gene3D" id="3.30.70.100">
    <property type="match status" value="1"/>
</dbReference>
<dbReference type="AlphaFoldDB" id="A0A1V0B9R5"/>
<dbReference type="RefSeq" id="WP_080051432.1">
    <property type="nucleotide sequence ID" value="NZ_CP020100.1"/>
</dbReference>
<reference evidence="2 3" key="1">
    <citation type="submission" date="2017-03" db="EMBL/GenBank/DDBJ databases">
        <title>Complete genome sequence of the novel DNRA strain Pseudomonas sp. S-6-2 isolated from Chinese polluted river sediment. Journal of Biotechnology.</title>
        <authorList>
            <person name="Li J."/>
            <person name="Xiang F."/>
            <person name="Wang L."/>
            <person name="Xi L."/>
            <person name="Liu J."/>
        </authorList>
    </citation>
    <scope>NUCLEOTIDE SEQUENCE [LARGE SCALE GENOMIC DNA]</scope>
    <source>
        <strain evidence="2 3">S-6-2</strain>
    </source>
</reference>
<evidence type="ECO:0000313" key="3">
    <source>
        <dbReference type="Proteomes" id="UP000243488"/>
    </source>
</evidence>
<feature type="domain" description="EthD" evidence="1">
    <location>
        <begin position="11"/>
        <end position="86"/>
    </location>
</feature>
<dbReference type="InterPro" id="IPR011008">
    <property type="entry name" value="Dimeric_a/b-barrel"/>
</dbReference>
<gene>
    <name evidence="2" type="ORF">BVH74_17990</name>
</gene>
<dbReference type="InterPro" id="IPR009799">
    <property type="entry name" value="EthD_dom"/>
</dbReference>
<dbReference type="STRING" id="1931241.BVH74_17990"/>
<dbReference type="EMBL" id="CP020100">
    <property type="protein sequence ID" value="AQZ96524.1"/>
    <property type="molecule type" value="Genomic_DNA"/>
</dbReference>
<evidence type="ECO:0000259" key="1">
    <source>
        <dbReference type="Pfam" id="PF07110"/>
    </source>
</evidence>
<keyword evidence="3" id="KW-1185">Reference proteome</keyword>